<protein>
    <submittedName>
        <fullName evidence="1">DUF4858 domain-containing protein</fullName>
    </submittedName>
</protein>
<reference evidence="1" key="2">
    <citation type="submission" date="2022-10" db="EMBL/GenBank/DDBJ databases">
        <title>Human gut microbiome strain richness.</title>
        <authorList>
            <person name="Chen-Liaw A."/>
        </authorList>
    </citation>
    <scope>NUCLEOTIDE SEQUENCE</scope>
    <source>
        <strain evidence="1">RTP21484st1_H8_RTP21484_190118</strain>
    </source>
</reference>
<evidence type="ECO:0000313" key="2">
    <source>
        <dbReference type="EMBL" id="SDB76140.1"/>
    </source>
</evidence>
<dbReference type="RefSeq" id="WP_004295608.1">
    <property type="nucleotide sequence ID" value="NZ_CACRTD010000090.1"/>
</dbReference>
<dbReference type="AlphaFoldDB" id="A0A1G6G2D3"/>
<proteinExistence type="predicted"/>
<dbReference type="InterPro" id="IPR032338">
    <property type="entry name" value="DUF4858"/>
</dbReference>
<sequence>MDIRKYQFNIFCLLLFPLSATGQEWNKQDSLRLQQMLESGQEIKINRKFIEKVEQNMYSRKPFVDFDPTLPTLKSSMIFSKPSIRTYQTFLKPGSTFLPTYSWLRINKNLVLHSKSNFAENSSCFHIQSQIEYNLSPKWSLNIYGVQNLDTRKHRGLPSEVEPTQLGSNVVLKINKNWKIKTGVQYQYNVLRKRWEWIPQISVSYEW</sequence>
<dbReference type="Proteomes" id="UP000183670">
    <property type="component" value="Unassembled WGS sequence"/>
</dbReference>
<evidence type="ECO:0000313" key="1">
    <source>
        <dbReference type="EMBL" id="MDC7956790.1"/>
    </source>
</evidence>
<organism evidence="2 3">
    <name type="scientific">Bacteroides ovatus</name>
    <dbReference type="NCBI Taxonomy" id="28116"/>
    <lineage>
        <taxon>Bacteria</taxon>
        <taxon>Pseudomonadati</taxon>
        <taxon>Bacteroidota</taxon>
        <taxon>Bacteroidia</taxon>
        <taxon>Bacteroidales</taxon>
        <taxon>Bacteroidaceae</taxon>
        <taxon>Bacteroides</taxon>
    </lineage>
</organism>
<dbReference type="Proteomes" id="UP001215078">
    <property type="component" value="Unassembled WGS sequence"/>
</dbReference>
<dbReference type="EMBL" id="FMYE01000006">
    <property type="protein sequence ID" value="SDB76140.1"/>
    <property type="molecule type" value="Genomic_DNA"/>
</dbReference>
<evidence type="ECO:0000313" key="3">
    <source>
        <dbReference type="Proteomes" id="UP000183670"/>
    </source>
</evidence>
<name>A0A1G6G2D3_BACOV</name>
<gene>
    <name evidence="1" type="ORF">PQ628_01030</name>
    <name evidence="2" type="ORF">SAMN05192581_1006133</name>
</gene>
<dbReference type="KEGG" id="boa:Bovatus_01070"/>
<accession>A0A1G6G2D3</accession>
<dbReference type="EMBL" id="JAQQPO010000001">
    <property type="protein sequence ID" value="MDC7956790.1"/>
    <property type="molecule type" value="Genomic_DNA"/>
</dbReference>
<reference evidence="2 3" key="1">
    <citation type="submission" date="2016-10" db="EMBL/GenBank/DDBJ databases">
        <authorList>
            <person name="de Groot N.N."/>
        </authorList>
    </citation>
    <scope>NUCLEOTIDE SEQUENCE [LARGE SCALE GENOMIC DNA]</scope>
    <source>
        <strain evidence="2 3">NLAE-zl-C500</strain>
    </source>
</reference>
<dbReference type="Pfam" id="PF16150">
    <property type="entry name" value="DUF4858"/>
    <property type="match status" value="1"/>
</dbReference>
<dbReference type="GeneID" id="29452931"/>